<dbReference type="EMBL" id="JBHSAX010000022">
    <property type="protein sequence ID" value="MFC3965596.1"/>
    <property type="molecule type" value="Genomic_DNA"/>
</dbReference>
<comment type="caution">
    <text evidence="2">The sequence shown here is derived from an EMBL/GenBank/DDBJ whole genome shotgun (WGS) entry which is preliminary data.</text>
</comment>
<dbReference type="RefSeq" id="WP_378615572.1">
    <property type="nucleotide sequence ID" value="NZ_JBHSAX010000022.1"/>
</dbReference>
<reference evidence="3" key="1">
    <citation type="journal article" date="2019" name="Int. J. Syst. Evol. Microbiol.">
        <title>The Global Catalogue of Microorganisms (GCM) 10K type strain sequencing project: providing services to taxonomists for standard genome sequencing and annotation.</title>
        <authorList>
            <consortium name="The Broad Institute Genomics Platform"/>
            <consortium name="The Broad Institute Genome Sequencing Center for Infectious Disease"/>
            <person name="Wu L."/>
            <person name="Ma J."/>
        </authorList>
    </citation>
    <scope>NUCLEOTIDE SEQUENCE [LARGE SCALE GENOMIC DNA]</scope>
    <source>
        <strain evidence="3">CGMCC 4.7330</strain>
    </source>
</reference>
<gene>
    <name evidence="2" type="ORF">ACFO0B_26700</name>
</gene>
<accession>A0ABV8DZL1</accession>
<sequence length="178" mass="18538">MFDQLFHRAAVAAGLAVVGALWLAFFTLLGAAGSATPYVLGVLAVLGLLGAWRYAAAAPVRRWRRFARQFTPPVRDALAVVMDEAGAGRAWAAAGLSRPILVDRAGDWGVVPTADGAALRIRRRPGHHVPDYAGAAPVLARALGVTAVRVVGGPAGVLHLYLHVRRAPTPGGGSRTAK</sequence>
<keyword evidence="1" id="KW-0472">Membrane</keyword>
<protein>
    <recommendedName>
        <fullName evidence="4">Type VII secretion protein EccE</fullName>
    </recommendedName>
</protein>
<evidence type="ECO:0000313" key="2">
    <source>
        <dbReference type="EMBL" id="MFC3965596.1"/>
    </source>
</evidence>
<dbReference type="Proteomes" id="UP001595696">
    <property type="component" value="Unassembled WGS sequence"/>
</dbReference>
<evidence type="ECO:0000313" key="3">
    <source>
        <dbReference type="Proteomes" id="UP001595696"/>
    </source>
</evidence>
<feature type="transmembrane region" description="Helical" evidence="1">
    <location>
        <begin position="38"/>
        <end position="56"/>
    </location>
</feature>
<proteinExistence type="predicted"/>
<feature type="transmembrane region" description="Helical" evidence="1">
    <location>
        <begin position="12"/>
        <end position="32"/>
    </location>
</feature>
<organism evidence="2 3">
    <name type="scientific">Nocardia jiangsuensis</name>
    <dbReference type="NCBI Taxonomy" id="1691563"/>
    <lineage>
        <taxon>Bacteria</taxon>
        <taxon>Bacillati</taxon>
        <taxon>Actinomycetota</taxon>
        <taxon>Actinomycetes</taxon>
        <taxon>Mycobacteriales</taxon>
        <taxon>Nocardiaceae</taxon>
        <taxon>Nocardia</taxon>
    </lineage>
</organism>
<name>A0ABV8DZL1_9NOCA</name>
<evidence type="ECO:0000256" key="1">
    <source>
        <dbReference type="SAM" id="Phobius"/>
    </source>
</evidence>
<keyword evidence="3" id="KW-1185">Reference proteome</keyword>
<keyword evidence="1" id="KW-1133">Transmembrane helix</keyword>
<keyword evidence="1" id="KW-0812">Transmembrane</keyword>
<evidence type="ECO:0008006" key="4">
    <source>
        <dbReference type="Google" id="ProtNLM"/>
    </source>
</evidence>